<dbReference type="OrthoDB" id="273230at2759"/>
<feature type="region of interest" description="Disordered" evidence="1">
    <location>
        <begin position="95"/>
        <end position="159"/>
    </location>
</feature>
<organism evidence="2 3">
    <name type="scientific">Emergomyces africanus</name>
    <dbReference type="NCBI Taxonomy" id="1955775"/>
    <lineage>
        <taxon>Eukaryota</taxon>
        <taxon>Fungi</taxon>
        <taxon>Dikarya</taxon>
        <taxon>Ascomycota</taxon>
        <taxon>Pezizomycotina</taxon>
        <taxon>Eurotiomycetes</taxon>
        <taxon>Eurotiomycetidae</taxon>
        <taxon>Onygenales</taxon>
        <taxon>Ajellomycetaceae</taxon>
        <taxon>Emergomyces</taxon>
    </lineage>
</organism>
<evidence type="ECO:0000313" key="2">
    <source>
        <dbReference type="EMBL" id="OAX79509.1"/>
    </source>
</evidence>
<proteinExistence type="predicted"/>
<reference evidence="2 3" key="1">
    <citation type="submission" date="2015-07" db="EMBL/GenBank/DDBJ databases">
        <title>Emmonsia species relationships and genome sequence.</title>
        <authorList>
            <person name="Cuomo C.A."/>
            <person name="Schwartz I.S."/>
            <person name="Kenyon C."/>
            <person name="de Hoog G.S."/>
            <person name="Govender N.P."/>
            <person name="Botha A."/>
            <person name="Moreno L."/>
            <person name="de Vries M."/>
            <person name="Munoz J.F."/>
            <person name="Stielow J.B."/>
        </authorList>
    </citation>
    <scope>NUCLEOTIDE SEQUENCE [LARGE SCALE GENOMIC DNA]</scope>
    <source>
        <strain evidence="2 3">CBS 136260</strain>
    </source>
</reference>
<accession>A0A1B7NRV9</accession>
<dbReference type="EMBL" id="LGUA01000994">
    <property type="protein sequence ID" value="OAX79509.1"/>
    <property type="molecule type" value="Genomic_DNA"/>
</dbReference>
<keyword evidence="3" id="KW-1185">Reference proteome</keyword>
<evidence type="ECO:0000313" key="3">
    <source>
        <dbReference type="Proteomes" id="UP000091918"/>
    </source>
</evidence>
<comment type="caution">
    <text evidence="2">The sequence shown here is derived from an EMBL/GenBank/DDBJ whole genome shotgun (WGS) entry which is preliminary data.</text>
</comment>
<evidence type="ECO:0000256" key="1">
    <source>
        <dbReference type="SAM" id="MobiDB-lite"/>
    </source>
</evidence>
<dbReference type="AlphaFoldDB" id="A0A1B7NRV9"/>
<gene>
    <name evidence="2" type="ORF">ACJ72_06171</name>
</gene>
<protein>
    <submittedName>
        <fullName evidence="2">Uncharacterized protein</fullName>
    </submittedName>
</protein>
<name>A0A1B7NRV9_9EURO</name>
<sequence length="190" mass="21497">MACQRKHKDFRRSAYSSQKNNMVAAVMVAQSWLQMKNYSSVPQVKRPKADDYIQELQDLMRHLEIAAESTAAATIYAVSDRISLREAFDDLERAYAAYTGTKPQPSHLERPPPSSSPERQDWEASSDVGGAMETEGEEANQGGEGEGRSSMAFNPEEVPDVVREEIKRRVGQRIRELRHAVEQLEETVRE</sequence>
<dbReference type="Proteomes" id="UP000091918">
    <property type="component" value="Unassembled WGS sequence"/>
</dbReference>